<dbReference type="Proteomes" id="UP001190925">
    <property type="component" value="Unassembled WGS sequence"/>
</dbReference>
<gene>
    <name evidence="1" type="ORF">G6CMJM_00354</name>
</gene>
<dbReference type="EMBL" id="PRLK01000004">
    <property type="protein sequence ID" value="RYC72703.1"/>
    <property type="molecule type" value="Genomic_DNA"/>
</dbReference>
<accession>A0ABY0FID0</accession>
<evidence type="ECO:0000313" key="2">
    <source>
        <dbReference type="Proteomes" id="UP001190925"/>
    </source>
</evidence>
<sequence length="289" mass="34367">MLIMFFRINNEFYRKLPKQICIFFLPKSAKTKIQRKMILKLQEQYSNTLPNFSESELREYENSIRNVFFWHGTGGFEYDYSGTIAPIFESILKNGLKVRQDDYLVIYSKKLSMKSISLVDKRIIARCYADNHNFKNPKTFRFGNSIFWIVRHYAKMYILAYTIFAPRSLVNILNWRKKNKINSSKSWSGKVNKSCQNTWESFEKYSDIKGNFPVIIGVKELRKTVKLPKIFSETEVRSLEDITFKDIIHIEIPLEKYNELSSKIQKYNQKVKIFPIELGELFEYKNSLK</sequence>
<reference evidence="1 2" key="2">
    <citation type="journal article" date="2020" name="Cell Rep.">
        <title>Acquisition and Adaptation of Ultra-small Parasitic Reduced Genome Bacteria to Mammalian Hosts.</title>
        <authorList>
            <person name="McLean J.S."/>
            <person name="Bor B."/>
            <person name="Kerns K.A."/>
            <person name="Liu Q."/>
            <person name="To T.T."/>
            <person name="Solden L."/>
            <person name="Hendrickson E.L."/>
            <person name="Wrighton K."/>
            <person name="Shi W."/>
            <person name="He X."/>
        </authorList>
    </citation>
    <scope>NUCLEOTIDE SEQUENCE [LARGE SCALE GENOMIC DNA]</scope>
    <source>
        <strain evidence="1 2">TM7_CMJM_G6_1_HOT_870</strain>
    </source>
</reference>
<comment type="caution">
    <text evidence="1">The sequence shown here is derived from an EMBL/GenBank/DDBJ whole genome shotgun (WGS) entry which is preliminary data.</text>
</comment>
<reference evidence="1 2" key="1">
    <citation type="journal article" date="2018" name="bioRxiv">
        <title>Evidence of independent acquisition and adaption of ultra-small bacteria to human hosts across the highly diverse yet reduced genomes of the phylum Saccharibacteria.</title>
        <authorList>
            <person name="McLean J.S."/>
            <person name="Bor B."/>
            <person name="To T.T."/>
            <person name="Liu Q."/>
            <person name="Kearns K.A."/>
            <person name="Solden L.M."/>
            <person name="Wrighton K.C."/>
            <person name="He X."/>
            <person name="Shi W."/>
        </authorList>
    </citation>
    <scope>NUCLEOTIDE SEQUENCE [LARGE SCALE GENOMIC DNA]</scope>
    <source>
        <strain evidence="1 2">TM7_CMJM_G6_1_HOT_870</strain>
    </source>
</reference>
<evidence type="ECO:0000313" key="1">
    <source>
        <dbReference type="EMBL" id="RYC72703.1"/>
    </source>
</evidence>
<protein>
    <submittedName>
        <fullName evidence="1">Uncharacterized protein</fullName>
    </submittedName>
</protein>
<name>A0ABY0FID0_9BACT</name>
<proteinExistence type="predicted"/>
<organism evidence="1 2">
    <name type="scientific">Candidatus Nanogingivalis gingivitcus</name>
    <dbReference type="NCBI Taxonomy" id="2171992"/>
    <lineage>
        <taxon>Bacteria</taxon>
        <taxon>Candidatus Saccharimonadota</taxon>
        <taxon>Candidatus Nanosyncoccalia</taxon>
        <taxon>Candidatus Nanogingivales</taxon>
        <taxon>Candidatus Nanogingivalaceae</taxon>
        <taxon>Candidatus Nanogingivalis</taxon>
    </lineage>
</organism>
<keyword evidence="2" id="KW-1185">Reference proteome</keyword>